<proteinExistence type="predicted"/>
<dbReference type="EMBL" id="JACCQJ010000002">
    <property type="protein sequence ID" value="MBG0769515.1"/>
    <property type="molecule type" value="Genomic_DNA"/>
</dbReference>
<reference evidence="8" key="3">
    <citation type="submission" date="2020-07" db="EMBL/GenBank/DDBJ databases">
        <title>Severe corrosion of carbon steel in oil field produced water can be linked to methanogenic archaea containing a special type of NiFe hydrogenase.</title>
        <authorList>
            <person name="Lahme S."/>
            <person name="Mand J."/>
            <person name="Longwell J."/>
            <person name="Smith R."/>
            <person name="Enning D."/>
        </authorList>
    </citation>
    <scope>NUCLEOTIDE SEQUENCE</scope>
    <source>
        <strain evidence="8">MIC098Bin5</strain>
    </source>
</reference>
<protein>
    <submittedName>
        <fullName evidence="1">Uncharacterized protein</fullName>
    </submittedName>
</protein>
<dbReference type="Proteomes" id="UP000742560">
    <property type="component" value="Unassembled WGS sequence"/>
</dbReference>
<evidence type="ECO:0000313" key="5">
    <source>
        <dbReference type="EMBL" id="MBA2864589.1"/>
    </source>
</evidence>
<name>A0A2L1C9X1_METMI</name>
<dbReference type="EMBL" id="JAFBBC010000002">
    <property type="protein sequence ID" value="MBM7410051.1"/>
    <property type="molecule type" value="Genomic_DNA"/>
</dbReference>
<dbReference type="EMBL" id="JACHED010000003">
    <property type="protein sequence ID" value="MBB6497439.1"/>
    <property type="molecule type" value="Genomic_DNA"/>
</dbReference>
<dbReference type="Proteomes" id="UP000571854">
    <property type="component" value="Unassembled WGS sequence"/>
</dbReference>
<organism evidence="1 11">
    <name type="scientific">Methanococcus maripaludis</name>
    <name type="common">Methanococcus deltae</name>
    <dbReference type="NCBI Taxonomy" id="39152"/>
    <lineage>
        <taxon>Archaea</taxon>
        <taxon>Methanobacteriati</taxon>
        <taxon>Methanobacteriota</taxon>
        <taxon>Methanomada group</taxon>
        <taxon>Methanococci</taxon>
        <taxon>Methanococcales</taxon>
        <taxon>Methanococcaceae</taxon>
        <taxon>Methanococcus</taxon>
    </lineage>
</organism>
<dbReference type="GeneID" id="10981736"/>
<evidence type="ECO:0000313" key="1">
    <source>
        <dbReference type="EMBL" id="AVB76167.1"/>
    </source>
</evidence>
<dbReference type="RefSeq" id="WP_011170246.1">
    <property type="nucleotide sequence ID" value="NZ_BAAABJ010000001.1"/>
</dbReference>
<dbReference type="Proteomes" id="UP000567099">
    <property type="component" value="Unassembled WGS sequence"/>
</dbReference>
<dbReference type="EMBL" id="JACDUJ010000001">
    <property type="protein sequence ID" value="MBA2846109.1"/>
    <property type="molecule type" value="Genomic_DNA"/>
</dbReference>
<evidence type="ECO:0000313" key="14">
    <source>
        <dbReference type="Proteomes" id="UP000567099"/>
    </source>
</evidence>
<dbReference type="Proteomes" id="UP000558015">
    <property type="component" value="Unassembled WGS sequence"/>
</dbReference>
<dbReference type="EMBL" id="JACDUO010000002">
    <property type="protein sequence ID" value="MBA2864589.1"/>
    <property type="molecule type" value="Genomic_DNA"/>
</dbReference>
<evidence type="ECO:0000313" key="16">
    <source>
        <dbReference type="Proteomes" id="UP000584706"/>
    </source>
</evidence>
<dbReference type="EMBL" id="JACDUN010000001">
    <property type="protein sequence ID" value="MBA2858894.1"/>
    <property type="molecule type" value="Genomic_DNA"/>
</dbReference>
<dbReference type="EMBL" id="JACHIQ010000003">
    <property type="protein sequence ID" value="MBB6068055.1"/>
    <property type="molecule type" value="Genomic_DNA"/>
</dbReference>
<evidence type="ECO:0000313" key="15">
    <source>
        <dbReference type="Proteomes" id="UP000571854"/>
    </source>
</evidence>
<evidence type="ECO:0000313" key="11">
    <source>
        <dbReference type="Proteomes" id="UP000239462"/>
    </source>
</evidence>
<accession>A0A2L1C9X1</accession>
<evidence type="ECO:0000313" key="9">
    <source>
        <dbReference type="EMBL" id="MBM7410051.1"/>
    </source>
</evidence>
<evidence type="ECO:0000313" key="13">
    <source>
        <dbReference type="Proteomes" id="UP000564425"/>
    </source>
</evidence>
<reference evidence="11" key="1">
    <citation type="journal article" date="2018" name="Genome Announc.">
        <title>Complete Genome Sequence of the Methanococcus maripaludis Type Strain JJ (DSM 2067), a Model for Selenoprotein Synthesis in Archaea.</title>
        <authorList>
            <person name="Poehlein A."/>
            <person name="Heym D."/>
            <person name="Quitzke V."/>
            <person name="Fersch J."/>
            <person name="Daniel R."/>
            <person name="Rother M."/>
        </authorList>
    </citation>
    <scope>NUCLEOTIDE SEQUENCE [LARGE SCALE GENOMIC DNA]</scope>
    <source>
        <strain evidence="11">DSM 2067</strain>
    </source>
</reference>
<evidence type="ECO:0000313" key="2">
    <source>
        <dbReference type="EMBL" id="MBA2846109.1"/>
    </source>
</evidence>
<gene>
    <name evidence="8" type="ORF">H0S71_06420</name>
    <name evidence="9" type="ORF">HNP85_001746</name>
    <name evidence="3" type="ORF">HNP86_001495</name>
    <name evidence="2" type="ORF">HNP88_000293</name>
    <name evidence="4" type="ORF">HNP93_001595</name>
    <name evidence="5" type="ORF">HNP94_001611</name>
    <name evidence="7" type="ORF">HNP96_001482</name>
    <name evidence="6" type="ORF">HNP97_001568</name>
    <name evidence="10" type="ORF">J2745_000858</name>
    <name evidence="1" type="ORF">MMJJ_07560</name>
</gene>
<evidence type="ECO:0000313" key="6">
    <source>
        <dbReference type="EMBL" id="MBB6068055.1"/>
    </source>
</evidence>
<dbReference type="EMBL" id="JACDUH010000002">
    <property type="protein sequence ID" value="MBA2851342.1"/>
    <property type="molecule type" value="Genomic_DNA"/>
</dbReference>
<dbReference type="Proteomes" id="UP000590564">
    <property type="component" value="Unassembled WGS sequence"/>
</dbReference>
<dbReference type="Proteomes" id="UP000722095">
    <property type="component" value="Unassembled WGS sequence"/>
</dbReference>
<evidence type="ECO:0000313" key="8">
    <source>
        <dbReference type="EMBL" id="MBG0769515.1"/>
    </source>
</evidence>
<dbReference type="Proteomes" id="UP000584706">
    <property type="component" value="Unassembled WGS sequence"/>
</dbReference>
<dbReference type="Proteomes" id="UP000239462">
    <property type="component" value="Chromosome"/>
</dbReference>
<evidence type="ECO:0000313" key="4">
    <source>
        <dbReference type="EMBL" id="MBA2858894.1"/>
    </source>
</evidence>
<reference evidence="1" key="2">
    <citation type="submission" date="2018-02" db="EMBL/GenBank/DDBJ databases">
        <title>Complete genome sequence of the Methanococcus maripaludis type strain JJ (DSM 2067), a model for selenoprotein synthesis in Archaea.</title>
        <authorList>
            <person name="Poehlein A."/>
            <person name="Heym D."/>
            <person name="Quitzke V."/>
            <person name="Fersch J."/>
            <person name="Daniel R."/>
            <person name="Rother M."/>
        </authorList>
    </citation>
    <scope>NUCLEOTIDE SEQUENCE [LARGE SCALE GENOMIC DNA]</scope>
    <source>
        <strain evidence="1">DSM 2067</strain>
    </source>
</reference>
<evidence type="ECO:0000313" key="17">
    <source>
        <dbReference type="Proteomes" id="UP000590564"/>
    </source>
</evidence>
<dbReference type="AlphaFoldDB" id="A0A2L1C9X1"/>
<evidence type="ECO:0000313" key="12">
    <source>
        <dbReference type="Proteomes" id="UP000558015"/>
    </source>
</evidence>
<dbReference type="EMBL" id="JAGINF010000002">
    <property type="protein sequence ID" value="MBP2219381.1"/>
    <property type="molecule type" value="Genomic_DNA"/>
</dbReference>
<dbReference type="EMBL" id="CP026606">
    <property type="protein sequence ID" value="AVB76167.1"/>
    <property type="molecule type" value="Genomic_DNA"/>
</dbReference>
<reference evidence="16 17" key="4">
    <citation type="submission" date="2020-08" db="EMBL/GenBank/DDBJ databases">
        <title>Genomic Encyclopedia of Type Strains, Phase IV (KMG-V): Genome sequencing to study the core and pangenomes of soil and plant-associated prokaryotes.</title>
        <authorList>
            <person name="Whitman W."/>
        </authorList>
    </citation>
    <scope>NUCLEOTIDE SEQUENCE [LARGE SCALE GENOMIC DNA]</scope>
    <source>
        <strain evidence="3 13">A1</strain>
        <strain evidence="2 15">A5</strain>
        <strain evidence="4 12">C12</strain>
        <strain evidence="5 14">C13</strain>
        <strain evidence="7 17">D1</strain>
        <strain evidence="6 16">DSM 7078</strain>
        <strain evidence="9">RC</strain>
    </source>
</reference>
<sequence>MKKEIKLKELSNNIVKSLLENPDKPVHEIMDELDIYSMNLDDEDLDLAKSLVCELLSRIDVVSMNLDDEDIAHTMSMISLRFHMHDKYNKFEIMDVPHLQARIKDAAKYIKYVKKSNKA</sequence>
<evidence type="ECO:0000313" key="7">
    <source>
        <dbReference type="EMBL" id="MBB6497439.1"/>
    </source>
</evidence>
<dbReference type="KEGG" id="mmad:MMJJ_07560"/>
<dbReference type="Proteomes" id="UP000564425">
    <property type="component" value="Unassembled WGS sequence"/>
</dbReference>
<dbReference type="Proteomes" id="UP000714405">
    <property type="component" value="Unassembled WGS sequence"/>
</dbReference>
<reference evidence="10" key="5">
    <citation type="submission" date="2021-03" db="EMBL/GenBank/DDBJ databases">
        <title>Genomic Encyclopedia of Type Strains, Phase IV (KMG-IV): sequencing the most valuable type-strain genomes for metagenomic binning, comparative biology and taxonomic classification.</title>
        <authorList>
            <person name="Goeker M."/>
        </authorList>
    </citation>
    <scope>NUCLEOTIDE SEQUENCE</scope>
    <source>
        <strain evidence="10">DSM 2771</strain>
    </source>
</reference>
<dbReference type="OMA" id="RIDIVSM"/>
<evidence type="ECO:0000313" key="10">
    <source>
        <dbReference type="EMBL" id="MBP2219381.1"/>
    </source>
</evidence>
<evidence type="ECO:0000313" key="3">
    <source>
        <dbReference type="EMBL" id="MBA2851342.1"/>
    </source>
</evidence>